<dbReference type="InterPro" id="IPR002104">
    <property type="entry name" value="Integrase_catalytic"/>
</dbReference>
<evidence type="ECO:0000256" key="3">
    <source>
        <dbReference type="ARBA" id="ARBA00023125"/>
    </source>
</evidence>
<sequence length="364" mass="41116">MMGRKPSKNLNLPVGMRARPRGQKVFYYLDRGGRPRVEIPLGSDYVLAVAEYSRLLQDVKAPVGGLFDDMAKRYEREVIPTKKPGTQRDNLRELEALREFFAGAPLAEIKPLHLRQYMDWRPQWGQIKAKRINEQRAKDGMAPVKIPPLGGNVRANREKALFSHMWNKAREWGYTDAPNPCAGVKGYRESGRDVYVDDDLFRRVYDAAVQPLRDAMDLAFLTGQRPSDALKLTEADIKDGALWLRQDKTGTPVRISIEGQLSNVIERVKARKTASKVRALALVCEANGRPLSARALRTMFDDAREEAGIEKSAFQFRDLRAKAATEKDMTEGIGAARDQLGHSSEAMTRKYVRHRAGKLVKPTR</sequence>
<evidence type="ECO:0000313" key="7">
    <source>
        <dbReference type="Proteomes" id="UP000334380"/>
    </source>
</evidence>
<dbReference type="AlphaFoldDB" id="A0A5E4Y3S4"/>
<dbReference type="GO" id="GO:0006310">
    <property type="term" value="P:DNA recombination"/>
    <property type="evidence" value="ECO:0007669"/>
    <property type="project" value="UniProtKB-KW"/>
</dbReference>
<evidence type="ECO:0000256" key="4">
    <source>
        <dbReference type="ARBA" id="ARBA00023172"/>
    </source>
</evidence>
<dbReference type="PROSITE" id="PS51898">
    <property type="entry name" value="TYR_RECOMBINASE"/>
    <property type="match status" value="1"/>
</dbReference>
<dbReference type="Proteomes" id="UP000334380">
    <property type="component" value="Unassembled WGS sequence"/>
</dbReference>
<evidence type="ECO:0000259" key="5">
    <source>
        <dbReference type="PROSITE" id="PS51898"/>
    </source>
</evidence>
<proteinExistence type="inferred from homology"/>
<dbReference type="InterPro" id="IPR010998">
    <property type="entry name" value="Integrase_recombinase_N"/>
</dbReference>
<evidence type="ECO:0000313" key="6">
    <source>
        <dbReference type="EMBL" id="VVE43133.1"/>
    </source>
</evidence>
<dbReference type="Gene3D" id="1.10.443.10">
    <property type="entry name" value="Intergrase catalytic core"/>
    <property type="match status" value="1"/>
</dbReference>
<evidence type="ECO:0000256" key="2">
    <source>
        <dbReference type="ARBA" id="ARBA00022908"/>
    </source>
</evidence>
<dbReference type="PANTHER" id="PTHR30349">
    <property type="entry name" value="PHAGE INTEGRASE-RELATED"/>
    <property type="match status" value="1"/>
</dbReference>
<dbReference type="GO" id="GO:0003677">
    <property type="term" value="F:DNA binding"/>
    <property type="evidence" value="ECO:0007669"/>
    <property type="project" value="UniProtKB-KW"/>
</dbReference>
<dbReference type="InterPro" id="IPR011010">
    <property type="entry name" value="DNA_brk_join_enz"/>
</dbReference>
<keyword evidence="2" id="KW-0229">DNA integration</keyword>
<keyword evidence="7" id="KW-1185">Reference proteome</keyword>
<dbReference type="Gene3D" id="1.10.150.130">
    <property type="match status" value="1"/>
</dbReference>
<comment type="similarity">
    <text evidence="1">Belongs to the 'phage' integrase family.</text>
</comment>
<dbReference type="RefSeq" id="WP_246174800.1">
    <property type="nucleotide sequence ID" value="NZ_CABPRU010000014.1"/>
</dbReference>
<dbReference type="EMBL" id="CABPRU010000014">
    <property type="protein sequence ID" value="VVE43133.1"/>
    <property type="molecule type" value="Genomic_DNA"/>
</dbReference>
<reference evidence="6 7" key="1">
    <citation type="submission" date="2019-08" db="EMBL/GenBank/DDBJ databases">
        <authorList>
            <person name="Peeters C."/>
        </authorList>
    </citation>
    <scope>NUCLEOTIDE SEQUENCE [LARGE SCALE GENOMIC DNA]</scope>
    <source>
        <strain evidence="6 7">LMG 31013</strain>
    </source>
</reference>
<keyword evidence="3" id="KW-0238">DNA-binding</keyword>
<evidence type="ECO:0000256" key="1">
    <source>
        <dbReference type="ARBA" id="ARBA00008857"/>
    </source>
</evidence>
<accession>A0A5E4Y3S4</accession>
<dbReference type="GO" id="GO:0015074">
    <property type="term" value="P:DNA integration"/>
    <property type="evidence" value="ECO:0007669"/>
    <property type="project" value="UniProtKB-KW"/>
</dbReference>
<dbReference type="SUPFAM" id="SSF56349">
    <property type="entry name" value="DNA breaking-rejoining enzymes"/>
    <property type="match status" value="1"/>
</dbReference>
<name>A0A5E4Y3S4_9BURK</name>
<dbReference type="Pfam" id="PF00589">
    <property type="entry name" value="Phage_integrase"/>
    <property type="match status" value="1"/>
</dbReference>
<dbReference type="PANTHER" id="PTHR30349:SF64">
    <property type="entry name" value="PROPHAGE INTEGRASE INTD-RELATED"/>
    <property type="match status" value="1"/>
</dbReference>
<gene>
    <name evidence="6" type="ORF">PTE31013_04283</name>
</gene>
<keyword evidence="4" id="KW-0233">DNA recombination</keyword>
<dbReference type="InterPro" id="IPR013762">
    <property type="entry name" value="Integrase-like_cat_sf"/>
</dbReference>
<dbReference type="InterPro" id="IPR050090">
    <property type="entry name" value="Tyrosine_recombinase_XerCD"/>
</dbReference>
<organism evidence="6 7">
    <name type="scientific">Pandoraea terrigena</name>
    <dbReference type="NCBI Taxonomy" id="2508292"/>
    <lineage>
        <taxon>Bacteria</taxon>
        <taxon>Pseudomonadati</taxon>
        <taxon>Pseudomonadota</taxon>
        <taxon>Betaproteobacteria</taxon>
        <taxon>Burkholderiales</taxon>
        <taxon>Burkholderiaceae</taxon>
        <taxon>Pandoraea</taxon>
    </lineage>
</organism>
<feature type="domain" description="Tyr recombinase" evidence="5">
    <location>
        <begin position="191"/>
        <end position="364"/>
    </location>
</feature>
<protein>
    <submittedName>
        <fullName evidence="6">Integrase</fullName>
    </submittedName>
</protein>